<sequence length="515" mass="55166">MTRSKPAQLLANQDRHMRAMSARTSARAALASSSAKPAAAAAAATAGAAMSRKRALPSNGHVKKGEEGERGEEGLEGGEGSAATKRRKGPRALFAPGPANAAPPVAVKGEEGGQEGKLDNGASPYKVLRRSTRASTSAAAAGADAGAGAAESVPVDDVLEEEKKPAKGVKKEAKDPFSTSPRKAPSKPIKLELEAHEARPAPKRWREQLAILNEQRKRIVAPVDTMGCEENGRDDRRGDVQRVQDGVESEEDKRKRERFTILISLMLSSQTKDPVTAEAVRNLQTRLDGGLTLESLLAAPQDLITECIAKVGFWRRKTGYITSAAKILKDDFGGDVPKTIDELCSLPGVGPKMSFLALQSAWGLNVGIGVDVHVHRVSNRLNWVKSQDPEGTRLQLQSWLPKELHKTINKTLVGFGQVVCLPVGPRCDLCALGAARMCPSYRKVDPKSVLKRVKVEFLPEGTQHPSDARVKPEVEEAIKVEGPDGAGVLLEDKDAVQAATGIKTEAAVKEESLDW</sequence>
<name>A0A316YGC4_9BASI</name>
<dbReference type="FunCoup" id="A0A316YGC4">
    <property type="interactions" value="196"/>
</dbReference>
<organism evidence="11 12">
    <name type="scientific">Acaromyces ingoldii</name>
    <dbReference type="NCBI Taxonomy" id="215250"/>
    <lineage>
        <taxon>Eukaryota</taxon>
        <taxon>Fungi</taxon>
        <taxon>Dikarya</taxon>
        <taxon>Basidiomycota</taxon>
        <taxon>Ustilaginomycotina</taxon>
        <taxon>Exobasidiomycetes</taxon>
        <taxon>Exobasidiales</taxon>
        <taxon>Cryptobasidiaceae</taxon>
        <taxon>Acaromyces</taxon>
    </lineage>
</organism>
<dbReference type="SMART" id="SM00478">
    <property type="entry name" value="ENDO3c"/>
    <property type="match status" value="1"/>
</dbReference>
<dbReference type="InterPro" id="IPR000445">
    <property type="entry name" value="HhH_motif"/>
</dbReference>
<dbReference type="FunFam" id="1.10.340.30:FF:000001">
    <property type="entry name" value="Endonuclease III"/>
    <property type="match status" value="1"/>
</dbReference>
<dbReference type="InterPro" id="IPR030841">
    <property type="entry name" value="NTH1"/>
</dbReference>
<evidence type="ECO:0000256" key="7">
    <source>
        <dbReference type="ARBA" id="ARBA00044632"/>
    </source>
</evidence>
<keyword evidence="8" id="KW-0496">Mitochondrion</keyword>
<dbReference type="CDD" id="cd00056">
    <property type="entry name" value="ENDO3c"/>
    <property type="match status" value="1"/>
</dbReference>
<dbReference type="Proteomes" id="UP000245768">
    <property type="component" value="Unassembled WGS sequence"/>
</dbReference>
<dbReference type="HAMAP" id="MF_03183">
    <property type="entry name" value="Endonuclease_III_Nth"/>
    <property type="match status" value="1"/>
</dbReference>
<gene>
    <name evidence="8" type="primary">NTH1</name>
    <name evidence="11" type="ORF">FA10DRAFT_268660</name>
</gene>
<comment type="catalytic activity">
    <reaction evidence="7 8">
        <text>2'-deoxyribonucleotide-(2'-deoxyribose 5'-phosphate)-2'-deoxyribonucleotide-DNA = a 3'-end 2'-deoxyribonucleotide-(2,3-dehydro-2,3-deoxyribose 5'-phosphate)-DNA + a 5'-end 5'-phospho-2'-deoxyribonucleoside-DNA + H(+)</text>
        <dbReference type="Rhea" id="RHEA:66592"/>
        <dbReference type="Rhea" id="RHEA-COMP:13180"/>
        <dbReference type="Rhea" id="RHEA-COMP:16897"/>
        <dbReference type="Rhea" id="RHEA-COMP:17067"/>
        <dbReference type="ChEBI" id="CHEBI:15378"/>
        <dbReference type="ChEBI" id="CHEBI:136412"/>
        <dbReference type="ChEBI" id="CHEBI:157695"/>
        <dbReference type="ChEBI" id="CHEBI:167181"/>
        <dbReference type="EC" id="4.2.99.18"/>
    </reaction>
</comment>
<evidence type="ECO:0000256" key="6">
    <source>
        <dbReference type="ARBA" id="ARBA00023295"/>
    </source>
</evidence>
<dbReference type="SUPFAM" id="SSF48150">
    <property type="entry name" value="DNA-glycosylase"/>
    <property type="match status" value="1"/>
</dbReference>
<feature type="compositionally biased region" description="Basic and acidic residues" evidence="9">
    <location>
        <begin position="230"/>
        <end position="242"/>
    </location>
</feature>
<proteinExistence type="inferred from homology"/>
<comment type="similarity">
    <text evidence="1 8">Belongs to the Nth/MutY family.</text>
</comment>
<keyword evidence="8" id="KW-0539">Nucleus</keyword>
<feature type="region of interest" description="Disordered" evidence="9">
    <location>
        <begin position="1"/>
        <end position="186"/>
    </location>
</feature>
<evidence type="ECO:0000256" key="1">
    <source>
        <dbReference type="ARBA" id="ARBA00008343"/>
    </source>
</evidence>
<keyword evidence="4 8" id="KW-0234">DNA repair</keyword>
<evidence type="ECO:0000256" key="8">
    <source>
        <dbReference type="HAMAP-Rule" id="MF_03183"/>
    </source>
</evidence>
<dbReference type="EC" id="4.2.99.18" evidence="8"/>
<dbReference type="Pfam" id="PF00730">
    <property type="entry name" value="HhH-GPD"/>
    <property type="match status" value="1"/>
</dbReference>
<dbReference type="GO" id="GO:0140078">
    <property type="term" value="F:class I DNA-(apurinic or apyrimidinic site) endonuclease activity"/>
    <property type="evidence" value="ECO:0007669"/>
    <property type="project" value="UniProtKB-EC"/>
</dbReference>
<dbReference type="Pfam" id="PF00633">
    <property type="entry name" value="HHH"/>
    <property type="match status" value="1"/>
</dbReference>
<dbReference type="InterPro" id="IPR023170">
    <property type="entry name" value="HhH_base_excis_C"/>
</dbReference>
<feature type="compositionally biased region" description="Basic and acidic residues" evidence="9">
    <location>
        <begin position="108"/>
        <end position="118"/>
    </location>
</feature>
<dbReference type="OrthoDB" id="2099276at2759"/>
<keyword evidence="6 8" id="KW-0326">Glycosidase</keyword>
<evidence type="ECO:0000256" key="2">
    <source>
        <dbReference type="ARBA" id="ARBA00022763"/>
    </source>
</evidence>
<feature type="region of interest" description="Disordered" evidence="9">
    <location>
        <begin position="227"/>
        <end position="251"/>
    </location>
</feature>
<evidence type="ECO:0000313" key="11">
    <source>
        <dbReference type="EMBL" id="PWN88467.1"/>
    </source>
</evidence>
<evidence type="ECO:0000313" key="12">
    <source>
        <dbReference type="Proteomes" id="UP000245768"/>
    </source>
</evidence>
<evidence type="ECO:0000256" key="4">
    <source>
        <dbReference type="ARBA" id="ARBA00023204"/>
    </source>
</evidence>
<evidence type="ECO:0000256" key="3">
    <source>
        <dbReference type="ARBA" id="ARBA00022801"/>
    </source>
</evidence>
<feature type="compositionally biased region" description="Basic and acidic residues" evidence="9">
    <location>
        <begin position="161"/>
        <end position="175"/>
    </location>
</feature>
<dbReference type="AlphaFoldDB" id="A0A316YGC4"/>
<dbReference type="Gene3D" id="1.10.1670.10">
    <property type="entry name" value="Helix-hairpin-Helix base-excision DNA repair enzymes (C-terminal)"/>
    <property type="match status" value="1"/>
</dbReference>
<feature type="domain" description="HhH-GPD" evidence="10">
    <location>
        <begin position="267"/>
        <end position="418"/>
    </location>
</feature>
<evidence type="ECO:0000256" key="9">
    <source>
        <dbReference type="SAM" id="MobiDB-lite"/>
    </source>
</evidence>
<keyword evidence="5 8" id="KW-0456">Lyase</keyword>
<keyword evidence="3 8" id="KW-0378">Hydrolase</keyword>
<dbReference type="InterPro" id="IPR011257">
    <property type="entry name" value="DNA_glycosylase"/>
</dbReference>
<feature type="compositionally biased region" description="Basic and acidic residues" evidence="9">
    <location>
        <begin position="63"/>
        <end position="73"/>
    </location>
</feature>
<dbReference type="PANTHER" id="PTHR43286">
    <property type="entry name" value="ENDONUCLEASE III-LIKE PROTEIN 1"/>
    <property type="match status" value="1"/>
</dbReference>
<dbReference type="GO" id="GO:0005739">
    <property type="term" value="C:mitochondrion"/>
    <property type="evidence" value="ECO:0007669"/>
    <property type="project" value="UniProtKB-SubCell"/>
</dbReference>
<comment type="subcellular location">
    <subcellularLocation>
        <location evidence="8">Nucleus</location>
    </subcellularLocation>
    <subcellularLocation>
        <location evidence="8">Mitochondrion</location>
    </subcellularLocation>
</comment>
<dbReference type="EC" id="3.2.2.-" evidence="8"/>
<dbReference type="EMBL" id="KZ819638">
    <property type="protein sequence ID" value="PWN88467.1"/>
    <property type="molecule type" value="Genomic_DNA"/>
</dbReference>
<keyword evidence="12" id="KW-1185">Reference proteome</keyword>
<accession>A0A316YGC4</accession>
<keyword evidence="2 8" id="KW-0227">DNA damage</keyword>
<dbReference type="PANTHER" id="PTHR43286:SF1">
    <property type="entry name" value="ENDONUCLEASE III-LIKE PROTEIN 1"/>
    <property type="match status" value="1"/>
</dbReference>
<dbReference type="GO" id="GO:0005634">
    <property type="term" value="C:nucleus"/>
    <property type="evidence" value="ECO:0007669"/>
    <property type="project" value="UniProtKB-SubCell"/>
</dbReference>
<comment type="function">
    <text evidence="8">Bifunctional DNA N-glycosylase with associated apurinic/apyrimidinic (AP) lyase function that catalyzes the first step in base excision repair (BER), the primary repair pathway for the repair of oxidative DNA damage. The DNA N-glycosylase activity releases the damaged DNA base from DNA by cleaving the N-glycosidic bond, leaving an AP site. The AP lyase activity cleaves the phosphodiester bond 3' to the AP site by a beta-elimination. Primarily recognizes and repairs oxidative base damage of pyrimidines.</text>
</comment>
<evidence type="ECO:0000259" key="10">
    <source>
        <dbReference type="SMART" id="SM00478"/>
    </source>
</evidence>
<protein>
    <recommendedName>
        <fullName evidence="8">Endonuclease III homolog</fullName>
        <ecNumber evidence="8">3.2.2.-</ecNumber>
        <ecNumber evidence="8">4.2.99.18</ecNumber>
    </recommendedName>
    <alternativeName>
        <fullName evidence="8">Bifunctional DNA N-glycosylase/DNA-(apurinic or apyrimidinic site) lyase</fullName>
        <shortName evidence="8">DNA glycosylase/AP lyase</shortName>
    </alternativeName>
</protein>
<feature type="compositionally biased region" description="Low complexity" evidence="9">
    <location>
        <begin position="133"/>
        <end position="150"/>
    </location>
</feature>
<dbReference type="GO" id="GO:0006285">
    <property type="term" value="P:base-excision repair, AP site formation"/>
    <property type="evidence" value="ECO:0007669"/>
    <property type="project" value="UniProtKB-UniRule"/>
</dbReference>
<dbReference type="GO" id="GO:0006289">
    <property type="term" value="P:nucleotide-excision repair"/>
    <property type="evidence" value="ECO:0007669"/>
    <property type="project" value="TreeGrafter"/>
</dbReference>
<feature type="compositionally biased region" description="Low complexity" evidence="9">
    <location>
        <begin position="92"/>
        <end position="106"/>
    </location>
</feature>
<dbReference type="STRING" id="215250.A0A316YGC4"/>
<feature type="compositionally biased region" description="Low complexity" evidence="9">
    <location>
        <begin position="19"/>
        <end position="50"/>
    </location>
</feature>
<dbReference type="Gene3D" id="1.10.340.30">
    <property type="entry name" value="Hypothetical protein, domain 2"/>
    <property type="match status" value="1"/>
</dbReference>
<dbReference type="InParanoid" id="A0A316YGC4"/>
<reference evidence="11 12" key="1">
    <citation type="journal article" date="2018" name="Mol. Biol. Evol.">
        <title>Broad Genomic Sampling Reveals a Smut Pathogenic Ancestry of the Fungal Clade Ustilaginomycotina.</title>
        <authorList>
            <person name="Kijpornyongpan T."/>
            <person name="Mondo S.J."/>
            <person name="Barry K."/>
            <person name="Sandor L."/>
            <person name="Lee J."/>
            <person name="Lipzen A."/>
            <person name="Pangilinan J."/>
            <person name="LaButti K."/>
            <person name="Hainaut M."/>
            <person name="Henrissat B."/>
            <person name="Grigoriev I.V."/>
            <person name="Spatafora J.W."/>
            <person name="Aime M.C."/>
        </authorList>
    </citation>
    <scope>NUCLEOTIDE SEQUENCE [LARGE SCALE GENOMIC DNA]</scope>
    <source>
        <strain evidence="11 12">MCA 4198</strain>
    </source>
</reference>
<dbReference type="InterPro" id="IPR003265">
    <property type="entry name" value="HhH-GPD_domain"/>
</dbReference>
<dbReference type="GO" id="GO:0000703">
    <property type="term" value="F:oxidized pyrimidine nucleobase lesion DNA N-glycosylase activity"/>
    <property type="evidence" value="ECO:0007669"/>
    <property type="project" value="UniProtKB-UniRule"/>
</dbReference>
<evidence type="ECO:0000256" key="5">
    <source>
        <dbReference type="ARBA" id="ARBA00023239"/>
    </source>
</evidence>
<dbReference type="GO" id="GO:0003677">
    <property type="term" value="F:DNA binding"/>
    <property type="evidence" value="ECO:0007669"/>
    <property type="project" value="UniProtKB-UniRule"/>
</dbReference>
<comment type="caution">
    <text evidence="8">Lacks conserved residue(s) required for the propagation of feature annotation.</text>
</comment>